<proteinExistence type="predicted"/>
<organism evidence="2 3">
    <name type="scientific">Caenorhabditis angaria</name>
    <dbReference type="NCBI Taxonomy" id="860376"/>
    <lineage>
        <taxon>Eukaryota</taxon>
        <taxon>Metazoa</taxon>
        <taxon>Ecdysozoa</taxon>
        <taxon>Nematoda</taxon>
        <taxon>Chromadorea</taxon>
        <taxon>Rhabditida</taxon>
        <taxon>Rhabditina</taxon>
        <taxon>Rhabditomorpha</taxon>
        <taxon>Rhabditoidea</taxon>
        <taxon>Rhabditidae</taxon>
        <taxon>Peloderinae</taxon>
        <taxon>Caenorhabditis</taxon>
    </lineage>
</organism>
<dbReference type="Proteomes" id="UP001152747">
    <property type="component" value="Unassembled WGS sequence"/>
</dbReference>
<evidence type="ECO:0000256" key="1">
    <source>
        <dbReference type="SAM" id="MobiDB-lite"/>
    </source>
</evidence>
<accession>A0A9P1MZS0</accession>
<dbReference type="EMBL" id="CANHGI010000003">
    <property type="protein sequence ID" value="CAI5446259.1"/>
    <property type="molecule type" value="Genomic_DNA"/>
</dbReference>
<name>A0A9P1MZS0_9PELO</name>
<feature type="compositionally biased region" description="Basic and acidic residues" evidence="1">
    <location>
        <begin position="28"/>
        <end position="46"/>
    </location>
</feature>
<evidence type="ECO:0000313" key="2">
    <source>
        <dbReference type="EMBL" id="CAI5446259.1"/>
    </source>
</evidence>
<evidence type="ECO:0000313" key="3">
    <source>
        <dbReference type="Proteomes" id="UP001152747"/>
    </source>
</evidence>
<keyword evidence="3" id="KW-1185">Reference proteome</keyword>
<reference evidence="2" key="1">
    <citation type="submission" date="2022-11" db="EMBL/GenBank/DDBJ databases">
        <authorList>
            <person name="Kikuchi T."/>
        </authorList>
    </citation>
    <scope>NUCLEOTIDE SEQUENCE</scope>
    <source>
        <strain evidence="2">PS1010</strain>
    </source>
</reference>
<dbReference type="AlphaFoldDB" id="A0A9P1MZS0"/>
<gene>
    <name evidence="2" type="ORF">CAMP_LOCUS8896</name>
</gene>
<feature type="region of interest" description="Disordered" evidence="1">
    <location>
        <begin position="20"/>
        <end position="56"/>
    </location>
</feature>
<comment type="caution">
    <text evidence="2">The sequence shown here is derived from an EMBL/GenBank/DDBJ whole genome shotgun (WGS) entry which is preliminary data.</text>
</comment>
<sequence>MRNVESQIEVDLLANISQEFGGDIPQDTQKERKEVSSTKTGFEKKNPNFGNKNPDFIIHQSEQKNHISNQKTVTNIVIYTNIKSIVK</sequence>
<protein>
    <submittedName>
        <fullName evidence="2">Uncharacterized protein</fullName>
    </submittedName>
</protein>